<dbReference type="Pfam" id="PF14322">
    <property type="entry name" value="SusD-like_3"/>
    <property type="match status" value="1"/>
</dbReference>
<dbReference type="EMBL" id="CZAI01000016">
    <property type="protein sequence ID" value="CUQ20281.1"/>
    <property type="molecule type" value="Genomic_DNA"/>
</dbReference>
<keyword evidence="3" id="KW-0732">Signal</keyword>
<feature type="domain" description="RagB/SusD" evidence="6">
    <location>
        <begin position="369"/>
        <end position="659"/>
    </location>
</feature>
<organism evidence="8 9">
    <name type="scientific">Bacteroides caccae</name>
    <dbReference type="NCBI Taxonomy" id="47678"/>
    <lineage>
        <taxon>Bacteria</taxon>
        <taxon>Pseudomonadati</taxon>
        <taxon>Bacteroidota</taxon>
        <taxon>Bacteroidia</taxon>
        <taxon>Bacteroidales</taxon>
        <taxon>Bacteroidaceae</taxon>
        <taxon>Bacteroides</taxon>
    </lineage>
</organism>
<dbReference type="InterPro" id="IPR033985">
    <property type="entry name" value="SusD-like_N"/>
</dbReference>
<evidence type="ECO:0000256" key="1">
    <source>
        <dbReference type="ARBA" id="ARBA00004442"/>
    </source>
</evidence>
<evidence type="ECO:0000256" key="4">
    <source>
        <dbReference type="ARBA" id="ARBA00023136"/>
    </source>
</evidence>
<dbReference type="Pfam" id="PF07980">
    <property type="entry name" value="SusD_RagB"/>
    <property type="match status" value="1"/>
</dbReference>
<dbReference type="RefSeq" id="WP_055173745.1">
    <property type="nucleotide sequence ID" value="NZ_CZAI01000016.1"/>
</dbReference>
<evidence type="ECO:0000313" key="9">
    <source>
        <dbReference type="Proteomes" id="UP000095657"/>
    </source>
</evidence>
<name>A0A174UHR6_9BACE</name>
<dbReference type="SUPFAM" id="SSF48452">
    <property type="entry name" value="TPR-like"/>
    <property type="match status" value="1"/>
</dbReference>
<reference evidence="8 9" key="1">
    <citation type="submission" date="2015-09" db="EMBL/GenBank/DDBJ databases">
        <authorList>
            <consortium name="Pathogen Informatics"/>
        </authorList>
    </citation>
    <scope>NUCLEOTIDE SEQUENCE [LARGE SCALE GENOMIC DNA]</scope>
    <source>
        <strain evidence="8 9">2789STDY5834880</strain>
    </source>
</reference>
<dbReference type="InterPro" id="IPR011990">
    <property type="entry name" value="TPR-like_helical_dom_sf"/>
</dbReference>
<accession>A0A174UHR6</accession>
<protein>
    <submittedName>
        <fullName evidence="8">SusD family</fullName>
    </submittedName>
</protein>
<proteinExistence type="inferred from homology"/>
<dbReference type="Proteomes" id="UP000095657">
    <property type="component" value="Unassembled WGS sequence"/>
</dbReference>
<gene>
    <name evidence="8" type="ORF">ERS852494_04281</name>
</gene>
<evidence type="ECO:0000256" key="5">
    <source>
        <dbReference type="ARBA" id="ARBA00023237"/>
    </source>
</evidence>
<comment type="similarity">
    <text evidence="2">Belongs to the SusD family.</text>
</comment>
<evidence type="ECO:0000256" key="2">
    <source>
        <dbReference type="ARBA" id="ARBA00006275"/>
    </source>
</evidence>
<comment type="subcellular location">
    <subcellularLocation>
        <location evidence="1">Cell outer membrane</location>
    </subcellularLocation>
</comment>
<evidence type="ECO:0000259" key="6">
    <source>
        <dbReference type="Pfam" id="PF07980"/>
    </source>
</evidence>
<evidence type="ECO:0000313" key="8">
    <source>
        <dbReference type="EMBL" id="CUQ20281.1"/>
    </source>
</evidence>
<dbReference type="STRING" id="47678.ERS852494_04281"/>
<feature type="domain" description="SusD-like N-terminal" evidence="7">
    <location>
        <begin position="119"/>
        <end position="254"/>
    </location>
</feature>
<evidence type="ECO:0000259" key="7">
    <source>
        <dbReference type="Pfam" id="PF14322"/>
    </source>
</evidence>
<sequence length="659" mass="74428">MKKIITYFFLGCFSYVVSSCSDLAFGDSFLEKAPGVDVTVDTIFSSKLYADRALNSAYSTLRTGLTVHANNGNFEYQQAGNKLGWDNLDALTDIINSHCNWGGVYQVYYNGSYSSESENENSTHASSTKMGFYPNQDVTWRGIRKAYLYLENVDRVPDMSETEKTIRKGEAQMIIACQYHELLRHFGGVPLLYSSVDTSNSLDIDFSRKTFEQTVEFIINLCSDAAKKLPWRVAAVDDGRFTAAAALGLKIRVLLLAASPLFNANEPYLAANQPTGGNAGKISAADIDKMVWYGNYDRKRWERVVEACEEFFLENTRNGNVYHLVEAETPDAEGYRKAFSGCYADRYNSEILIATFRNLRTFGDSYHRMYFGPSTDTNGNTGRGYAGGSVTLDYVDMFPYATGERASYNEWIEENGSIGTLDNNPFTGRDPRLYETVMIAGDHFQSRPAEMWIGGQERGAESNGGRAPSGFCIRKFLWDYNQLTFHDRPANYAYLRMAEIHLAYAEALNETGQKSKAYKELDKVRNRVGLPDMSDALLHRLQSGKVLPSYAECALEGDAELREEILDERARELAFEEVRWFDIVRWKRADVFKKELHGLDITIADGSLSAGNLKLNFPQPKVESVSRYWQDNFSPKWYMSAFPSNEINKGYGLLQNPGW</sequence>
<evidence type="ECO:0000256" key="3">
    <source>
        <dbReference type="ARBA" id="ARBA00022729"/>
    </source>
</evidence>
<keyword evidence="4" id="KW-0472">Membrane</keyword>
<dbReference type="AlphaFoldDB" id="A0A174UHR6"/>
<dbReference type="Gene3D" id="1.25.40.390">
    <property type="match status" value="1"/>
</dbReference>
<dbReference type="InterPro" id="IPR012944">
    <property type="entry name" value="SusD_RagB_dom"/>
</dbReference>
<dbReference type="PROSITE" id="PS51257">
    <property type="entry name" value="PROKAR_LIPOPROTEIN"/>
    <property type="match status" value="1"/>
</dbReference>
<dbReference type="GO" id="GO:0009279">
    <property type="term" value="C:cell outer membrane"/>
    <property type="evidence" value="ECO:0007669"/>
    <property type="project" value="UniProtKB-SubCell"/>
</dbReference>
<keyword evidence="5" id="KW-0998">Cell outer membrane</keyword>